<organism evidence="4 5">
    <name type="scientific">Croceicoccus mobilis</name>
    <dbReference type="NCBI Taxonomy" id="1703339"/>
    <lineage>
        <taxon>Bacteria</taxon>
        <taxon>Pseudomonadati</taxon>
        <taxon>Pseudomonadota</taxon>
        <taxon>Alphaproteobacteria</taxon>
        <taxon>Sphingomonadales</taxon>
        <taxon>Erythrobacteraceae</taxon>
        <taxon>Croceicoccus</taxon>
    </lineage>
</organism>
<dbReference type="Gene3D" id="1.25.40.10">
    <property type="entry name" value="Tetratricopeptide repeat domain"/>
    <property type="match status" value="1"/>
</dbReference>
<keyword evidence="3" id="KW-0732">Signal</keyword>
<dbReference type="EMBL" id="BMIP01000001">
    <property type="protein sequence ID" value="GGD55063.1"/>
    <property type="molecule type" value="Genomic_DNA"/>
</dbReference>
<proteinExistence type="predicted"/>
<keyword evidence="1" id="KW-0802">TPR repeat</keyword>
<sequence length="172" mass="17631">MRYSPLALALSLAVAVTASTSYGQAPQTDDARVTELLATGRAALAAGDVEGATDRFEAALALDPGYAGSYLELADAARARGMQGKAIHYYREAQKRDPGNLVAISGEGAAMAEKGATAKAKQNLARLQSLCGSNCAEAGELAAVIARGPLPQVKSADAGNHDQMGKPATEQN</sequence>
<evidence type="ECO:0000313" key="5">
    <source>
        <dbReference type="Proteomes" id="UP000612349"/>
    </source>
</evidence>
<dbReference type="SMART" id="SM00028">
    <property type="entry name" value="TPR"/>
    <property type="match status" value="2"/>
</dbReference>
<dbReference type="AlphaFoldDB" id="A0A917DN71"/>
<comment type="caution">
    <text evidence="4">The sequence shown here is derived from an EMBL/GenBank/DDBJ whole genome shotgun (WGS) entry which is preliminary data.</text>
</comment>
<evidence type="ECO:0000313" key="4">
    <source>
        <dbReference type="EMBL" id="GGD55063.1"/>
    </source>
</evidence>
<feature type="chain" id="PRO_5036827745" description="Tetratricopeptide repeat protein" evidence="3">
    <location>
        <begin position="26"/>
        <end position="172"/>
    </location>
</feature>
<feature type="repeat" description="TPR" evidence="1">
    <location>
        <begin position="33"/>
        <end position="66"/>
    </location>
</feature>
<feature type="signal peptide" evidence="3">
    <location>
        <begin position="1"/>
        <end position="25"/>
    </location>
</feature>
<accession>A0A917DN71</accession>
<feature type="region of interest" description="Disordered" evidence="2">
    <location>
        <begin position="153"/>
        <end position="172"/>
    </location>
</feature>
<evidence type="ECO:0000256" key="2">
    <source>
        <dbReference type="SAM" id="MobiDB-lite"/>
    </source>
</evidence>
<dbReference type="SUPFAM" id="SSF48452">
    <property type="entry name" value="TPR-like"/>
    <property type="match status" value="1"/>
</dbReference>
<reference evidence="4" key="1">
    <citation type="journal article" date="2014" name="Int. J. Syst. Evol. Microbiol.">
        <title>Complete genome sequence of Corynebacterium casei LMG S-19264T (=DSM 44701T), isolated from a smear-ripened cheese.</title>
        <authorList>
            <consortium name="US DOE Joint Genome Institute (JGI-PGF)"/>
            <person name="Walter F."/>
            <person name="Albersmeier A."/>
            <person name="Kalinowski J."/>
            <person name="Ruckert C."/>
        </authorList>
    </citation>
    <scope>NUCLEOTIDE SEQUENCE</scope>
    <source>
        <strain evidence="4">CGMCC 1.15360</strain>
    </source>
</reference>
<evidence type="ECO:0008006" key="6">
    <source>
        <dbReference type="Google" id="ProtNLM"/>
    </source>
</evidence>
<dbReference type="Proteomes" id="UP000612349">
    <property type="component" value="Unassembled WGS sequence"/>
</dbReference>
<reference evidence="4" key="2">
    <citation type="submission" date="2020-09" db="EMBL/GenBank/DDBJ databases">
        <authorList>
            <person name="Sun Q."/>
            <person name="Zhou Y."/>
        </authorList>
    </citation>
    <scope>NUCLEOTIDE SEQUENCE</scope>
    <source>
        <strain evidence="4">CGMCC 1.15360</strain>
    </source>
</reference>
<evidence type="ECO:0000256" key="1">
    <source>
        <dbReference type="PROSITE-ProRule" id="PRU00339"/>
    </source>
</evidence>
<keyword evidence="5" id="KW-1185">Reference proteome</keyword>
<protein>
    <recommendedName>
        <fullName evidence="6">Tetratricopeptide repeat protein</fullName>
    </recommendedName>
</protein>
<evidence type="ECO:0000256" key="3">
    <source>
        <dbReference type="SAM" id="SignalP"/>
    </source>
</evidence>
<dbReference type="InterPro" id="IPR019734">
    <property type="entry name" value="TPR_rpt"/>
</dbReference>
<gene>
    <name evidence="4" type="ORF">GCM10010990_00220</name>
</gene>
<dbReference type="PROSITE" id="PS50005">
    <property type="entry name" value="TPR"/>
    <property type="match status" value="1"/>
</dbReference>
<name>A0A917DN71_9SPHN</name>
<dbReference type="InterPro" id="IPR011990">
    <property type="entry name" value="TPR-like_helical_dom_sf"/>
</dbReference>